<feature type="region of interest" description="Disordered" evidence="1">
    <location>
        <begin position="104"/>
        <end position="138"/>
    </location>
</feature>
<dbReference type="EMBL" id="JACIIV010000024">
    <property type="protein sequence ID" value="MBB6228781.1"/>
    <property type="molecule type" value="Genomic_DNA"/>
</dbReference>
<feature type="compositionally biased region" description="Gly residues" evidence="1">
    <location>
        <begin position="104"/>
        <end position="128"/>
    </location>
</feature>
<dbReference type="InterPro" id="IPR021381">
    <property type="entry name" value="DUF3011"/>
</dbReference>
<dbReference type="Proteomes" id="UP000538147">
    <property type="component" value="Unassembled WGS sequence"/>
</dbReference>
<accession>A0A841LAV4</accession>
<keyword evidence="2" id="KW-0732">Signal</keyword>
<evidence type="ECO:0000256" key="2">
    <source>
        <dbReference type="SAM" id="SignalP"/>
    </source>
</evidence>
<comment type="caution">
    <text evidence="3">The sequence shown here is derived from an EMBL/GenBank/DDBJ whole genome shotgun (WGS) entry which is preliminary data.</text>
</comment>
<name>A0A841LAV4_9SPHN</name>
<evidence type="ECO:0000313" key="4">
    <source>
        <dbReference type="Proteomes" id="UP000538147"/>
    </source>
</evidence>
<evidence type="ECO:0000256" key="1">
    <source>
        <dbReference type="SAM" id="MobiDB-lite"/>
    </source>
</evidence>
<sequence>MGAKMTIRGLIGWTALLAMAPLPPAMAQQNDERRWNNSQYDRTITCSSSGNRYRECRADAGGGADLLRVLGGNCGRNNWGYRTDAVWVRNGCRAEFGVRSNGFGGSGGNNGGNWGGGWQGGNGGGNNWGGNNNWQTGTVRCESRNNRRQSCRADARGGVQISRVLGGNCSRGNWGWQDNEIWVDRGCRAEFLVRGAGPQPDQGGGGPSTGAIIGGVAVAAGLAAIIAAATRKKTPDAATMPEAGPLPAGPANGGGSGPASIDVNLAAVPSAARPAFQTCLAEAARQIGATGGTAIALSEMQEIEPGNGGYRFRFRLDGSWPDEKRTIGAFCRATPTQVIELDFQ</sequence>
<evidence type="ECO:0008006" key="5">
    <source>
        <dbReference type="Google" id="ProtNLM"/>
    </source>
</evidence>
<reference evidence="3 4" key="1">
    <citation type="submission" date="2020-08" db="EMBL/GenBank/DDBJ databases">
        <title>Genomic Encyclopedia of Type Strains, Phase IV (KMG-IV): sequencing the most valuable type-strain genomes for metagenomic binning, comparative biology and taxonomic classification.</title>
        <authorList>
            <person name="Goeker M."/>
        </authorList>
    </citation>
    <scope>NUCLEOTIDE SEQUENCE [LARGE SCALE GENOMIC DNA]</scope>
    <source>
        <strain evidence="3 4">DSM 102189</strain>
    </source>
</reference>
<feature type="chain" id="PRO_5032698575" description="DUF3011 domain-containing protein" evidence="2">
    <location>
        <begin position="28"/>
        <end position="344"/>
    </location>
</feature>
<proteinExistence type="predicted"/>
<organism evidence="3 4">
    <name type="scientific">Polymorphobacter multimanifer</name>
    <dbReference type="NCBI Taxonomy" id="1070431"/>
    <lineage>
        <taxon>Bacteria</taxon>
        <taxon>Pseudomonadati</taxon>
        <taxon>Pseudomonadota</taxon>
        <taxon>Alphaproteobacteria</taxon>
        <taxon>Sphingomonadales</taxon>
        <taxon>Sphingosinicellaceae</taxon>
        <taxon>Polymorphobacter</taxon>
    </lineage>
</organism>
<gene>
    <name evidence="3" type="ORF">FHS79_002972</name>
</gene>
<feature type="signal peptide" evidence="2">
    <location>
        <begin position="1"/>
        <end position="27"/>
    </location>
</feature>
<keyword evidence="4" id="KW-1185">Reference proteome</keyword>
<dbReference type="RefSeq" id="WP_184201742.1">
    <property type="nucleotide sequence ID" value="NZ_JACIIV010000024.1"/>
</dbReference>
<dbReference type="Pfam" id="PF11218">
    <property type="entry name" value="DUF3011"/>
    <property type="match status" value="2"/>
</dbReference>
<feature type="region of interest" description="Disordered" evidence="1">
    <location>
        <begin position="233"/>
        <end position="254"/>
    </location>
</feature>
<evidence type="ECO:0000313" key="3">
    <source>
        <dbReference type="EMBL" id="MBB6228781.1"/>
    </source>
</evidence>
<dbReference type="AlphaFoldDB" id="A0A841LAV4"/>
<protein>
    <recommendedName>
        <fullName evidence="5">DUF3011 domain-containing protein</fullName>
    </recommendedName>
</protein>